<reference evidence="2 3" key="1">
    <citation type="submission" date="2016-07" db="EMBL/GenBank/DDBJ databases">
        <title>Complete genome sequence of Altererythrobacter namhicola JCM 16345T, containing esterase-encoding genes.</title>
        <authorList>
            <person name="Cheng H."/>
            <person name="Wu Y.-H."/>
            <person name="Jian S.-L."/>
            <person name="Huo Y.-Y."/>
            <person name="Wang C.-S."/>
            <person name="Xu X.-W."/>
        </authorList>
    </citation>
    <scope>NUCLEOTIDE SEQUENCE [LARGE SCALE GENOMIC DNA]</scope>
    <source>
        <strain evidence="2 3">JCM 16345</strain>
    </source>
</reference>
<gene>
    <name evidence="2" type="ORF">A6F65_02406</name>
</gene>
<dbReference type="EMBL" id="CP016545">
    <property type="protein sequence ID" value="ANU08687.1"/>
    <property type="molecule type" value="Genomic_DNA"/>
</dbReference>
<sequence length="170" mass="18223">MKYPLLAPVAGLVVVLVGVGGHLATGTIYSALHAREMLEALTGPALYLGSAIAASAATTMALMLTLLGLVRRVDADFDLPMYRRIYLVSMASAVLMAGSVIMLLVMTLPIGEFEKVPTDWFPALFKVLYWTVVGLSALLVTMVTLLFSTIRALIAQLTPHDDVDFLAPKS</sequence>
<evidence type="ECO:0000256" key="1">
    <source>
        <dbReference type="SAM" id="Phobius"/>
    </source>
</evidence>
<evidence type="ECO:0000313" key="3">
    <source>
        <dbReference type="Proteomes" id="UP000092698"/>
    </source>
</evidence>
<organism evidence="2 3">
    <name type="scientific">Paraurantiacibacter namhicola</name>
    <dbReference type="NCBI Taxonomy" id="645517"/>
    <lineage>
        <taxon>Bacteria</taxon>
        <taxon>Pseudomonadati</taxon>
        <taxon>Pseudomonadota</taxon>
        <taxon>Alphaproteobacteria</taxon>
        <taxon>Sphingomonadales</taxon>
        <taxon>Erythrobacteraceae</taxon>
        <taxon>Paraurantiacibacter</taxon>
    </lineage>
</organism>
<evidence type="ECO:0000313" key="2">
    <source>
        <dbReference type="EMBL" id="ANU08687.1"/>
    </source>
</evidence>
<feature type="transmembrane region" description="Helical" evidence="1">
    <location>
        <begin position="127"/>
        <end position="147"/>
    </location>
</feature>
<dbReference type="Proteomes" id="UP000092698">
    <property type="component" value="Chromosome"/>
</dbReference>
<name>A0A1C7DB92_9SPHN</name>
<accession>A0A1C7DB92</accession>
<protein>
    <submittedName>
        <fullName evidence="2">Uncharacterized protein</fullName>
    </submittedName>
</protein>
<keyword evidence="1" id="KW-0472">Membrane</keyword>
<keyword evidence="1" id="KW-0812">Transmembrane</keyword>
<proteinExistence type="predicted"/>
<feature type="transmembrane region" description="Helical" evidence="1">
    <location>
        <begin position="85"/>
        <end position="107"/>
    </location>
</feature>
<dbReference type="KEGG" id="anh:A6F65_02406"/>
<dbReference type="STRING" id="645517.A6F65_02406"/>
<dbReference type="AlphaFoldDB" id="A0A1C7DB92"/>
<keyword evidence="3" id="KW-1185">Reference proteome</keyword>
<keyword evidence="1" id="KW-1133">Transmembrane helix</keyword>
<feature type="transmembrane region" description="Helical" evidence="1">
    <location>
        <begin position="45"/>
        <end position="73"/>
    </location>
</feature>